<dbReference type="Gene3D" id="3.40.50.150">
    <property type="entry name" value="Vaccinia Virus protein VP39"/>
    <property type="match status" value="1"/>
</dbReference>
<dbReference type="Proteomes" id="UP000031552">
    <property type="component" value="Unassembled WGS sequence"/>
</dbReference>
<keyword evidence="2" id="KW-0808">Transferase</keyword>
<dbReference type="OrthoDB" id="9786032at2"/>
<evidence type="ECO:0000313" key="2">
    <source>
        <dbReference type="EMBL" id="CDR34402.1"/>
    </source>
</evidence>
<organism evidence="2 3">
    <name type="scientific">Candidatus Criblamydia sequanensis CRIB-18</name>
    <dbReference type="NCBI Taxonomy" id="1437425"/>
    <lineage>
        <taxon>Bacteria</taxon>
        <taxon>Pseudomonadati</taxon>
        <taxon>Chlamydiota</taxon>
        <taxon>Chlamydiia</taxon>
        <taxon>Parachlamydiales</taxon>
        <taxon>Candidatus Criblamydiaceae</taxon>
        <taxon>Candidatus Criblamydia</taxon>
    </lineage>
</organism>
<proteinExistence type="predicted"/>
<dbReference type="GO" id="GO:0016787">
    <property type="term" value="F:hydrolase activity"/>
    <property type="evidence" value="ECO:0007669"/>
    <property type="project" value="UniProtKB-KW"/>
</dbReference>
<feature type="domain" description="Nudix hydrolase" evidence="1">
    <location>
        <begin position="217"/>
        <end position="372"/>
    </location>
</feature>
<dbReference type="GO" id="GO:0008757">
    <property type="term" value="F:S-adenosylmethionine-dependent methyltransferase activity"/>
    <property type="evidence" value="ECO:0007669"/>
    <property type="project" value="InterPro"/>
</dbReference>
<dbReference type="PANTHER" id="PTHR42912">
    <property type="entry name" value="METHYLTRANSFERASE"/>
    <property type="match status" value="1"/>
</dbReference>
<dbReference type="SUPFAM" id="SSF53335">
    <property type="entry name" value="S-adenosyl-L-methionine-dependent methyltransferases"/>
    <property type="match status" value="1"/>
</dbReference>
<dbReference type="RefSeq" id="WP_053331913.1">
    <property type="nucleotide sequence ID" value="NZ_CCEJ010000008.1"/>
</dbReference>
<dbReference type="EC" id="2.1.1.-" evidence="2"/>
<evidence type="ECO:0000259" key="1">
    <source>
        <dbReference type="PROSITE" id="PS51462"/>
    </source>
</evidence>
<dbReference type="eggNOG" id="COG0500">
    <property type="taxonomic scope" value="Bacteria"/>
</dbReference>
<dbReference type="STRING" id="1437425.CSEC_1588"/>
<dbReference type="eggNOG" id="COG0494">
    <property type="taxonomic scope" value="Bacteria"/>
</dbReference>
<dbReference type="EMBL" id="CCEJ010000008">
    <property type="protein sequence ID" value="CDR34402.1"/>
    <property type="molecule type" value="Genomic_DNA"/>
</dbReference>
<reference evidence="2" key="2">
    <citation type="submission" date="2014-09" db="EMBL/GenBank/DDBJ databases">
        <title>Criblamydia sequanensis harbors a mega-plasmid encoding arsenite resistance.</title>
        <authorList>
            <person name="Bertelli C."/>
            <person name="Goesmann A."/>
            <person name="Greub G."/>
        </authorList>
    </citation>
    <scope>NUCLEOTIDE SEQUENCE [LARGE SCALE GENOMIC DNA]</scope>
    <source>
        <strain evidence="2">CRIB-18</strain>
    </source>
</reference>
<dbReference type="InterPro" id="IPR013216">
    <property type="entry name" value="Methyltransf_11"/>
</dbReference>
<dbReference type="InterPro" id="IPR050508">
    <property type="entry name" value="Methyltransf_Superfamily"/>
</dbReference>
<sequence>MTSTWKELHDYYKGQDWTLKPSIFAETVKEYLTNGGKILELGSGLGQDSLFFLNHGFEVVSTDIDPSPLEEIVSKLTEEKKTQISVKKIDLNNCLPFEDNSFDCVYAHLSLHYFNIEITTQIFREIERILKPGALITFLSNSIHDPEIKEGMFLEKNFYNIRGVSKRYFSVEFTRKVTKNFEVHLLDDLGQTYKDEAKGVKNLIRFIGRKPVERNFGAALPFVAGIIERTHDGVLEVLIQTRWKPSSDPVYTGTLEFPAGSLDRPYETVYEAMAREIDEECGLRLKKIKHEDKTEIYEPNFDAAFGFKSFCCTQQLKGGKPWIGFIFICEVEDAEPKLESDESRDIGWMKAKEMKEIFLTSPEKIFTLELPAWEYYFKERNI</sequence>
<comment type="caution">
    <text evidence="2">The sequence shown here is derived from an EMBL/GenBank/DDBJ whole genome shotgun (WGS) entry which is preliminary data.</text>
</comment>
<keyword evidence="2" id="KW-0378">Hydrolase</keyword>
<gene>
    <name evidence="2" type="ORF">CSEC_1588</name>
</gene>
<dbReference type="GO" id="GO:0032259">
    <property type="term" value="P:methylation"/>
    <property type="evidence" value="ECO:0007669"/>
    <property type="project" value="UniProtKB-KW"/>
</dbReference>
<dbReference type="PROSITE" id="PS51462">
    <property type="entry name" value="NUDIX"/>
    <property type="match status" value="1"/>
</dbReference>
<dbReference type="Pfam" id="PF08241">
    <property type="entry name" value="Methyltransf_11"/>
    <property type="match status" value="1"/>
</dbReference>
<keyword evidence="2" id="KW-0489">Methyltransferase</keyword>
<accession>A0A090CZD9</accession>
<dbReference type="PANTHER" id="PTHR42912:SF93">
    <property type="entry name" value="N6-ADENOSINE-METHYLTRANSFERASE TMT1A"/>
    <property type="match status" value="1"/>
</dbReference>
<dbReference type="CDD" id="cd02883">
    <property type="entry name" value="NUDIX_Hydrolase"/>
    <property type="match status" value="1"/>
</dbReference>
<dbReference type="InterPro" id="IPR015797">
    <property type="entry name" value="NUDIX_hydrolase-like_dom_sf"/>
</dbReference>
<dbReference type="AlphaFoldDB" id="A0A090CZD9"/>
<dbReference type="CDD" id="cd02440">
    <property type="entry name" value="AdoMet_MTases"/>
    <property type="match status" value="1"/>
</dbReference>
<name>A0A090CZD9_9BACT</name>
<dbReference type="InterPro" id="IPR000086">
    <property type="entry name" value="NUDIX_hydrolase_dom"/>
</dbReference>
<dbReference type="InterPro" id="IPR029063">
    <property type="entry name" value="SAM-dependent_MTases_sf"/>
</dbReference>
<dbReference type="SUPFAM" id="SSF55811">
    <property type="entry name" value="Nudix"/>
    <property type="match status" value="1"/>
</dbReference>
<reference evidence="2" key="1">
    <citation type="submission" date="2013-12" db="EMBL/GenBank/DDBJ databases">
        <authorList>
            <person name="Linke B."/>
        </authorList>
    </citation>
    <scope>NUCLEOTIDE SEQUENCE [LARGE SCALE GENOMIC DNA]</scope>
    <source>
        <strain evidence="2">CRIB-18</strain>
    </source>
</reference>
<dbReference type="Pfam" id="PF00293">
    <property type="entry name" value="NUDIX"/>
    <property type="match status" value="1"/>
</dbReference>
<protein>
    <submittedName>
        <fullName evidence="2">Nudix hydrolase</fullName>
        <ecNumber evidence="2">2.1.1.-</ecNumber>
    </submittedName>
</protein>
<dbReference type="Gene3D" id="3.90.79.10">
    <property type="entry name" value="Nucleoside Triphosphate Pyrophosphohydrolase"/>
    <property type="match status" value="1"/>
</dbReference>
<evidence type="ECO:0000313" key="3">
    <source>
        <dbReference type="Proteomes" id="UP000031552"/>
    </source>
</evidence>
<keyword evidence="3" id="KW-1185">Reference proteome</keyword>